<gene>
    <name evidence="2" type="ORF">RFM27_32180</name>
</gene>
<accession>A0ABU4XST4</accession>
<comment type="caution">
    <text evidence="2">The sequence shown here is derived from an EMBL/GenBank/DDBJ whole genome shotgun (WGS) entry which is preliminary data.</text>
</comment>
<dbReference type="RefSeq" id="WP_320319143.1">
    <property type="nucleotide sequence ID" value="NZ_JAVIIX010000039.1"/>
</dbReference>
<keyword evidence="3" id="KW-1185">Reference proteome</keyword>
<dbReference type="PANTHER" id="PTHR13812:SF19">
    <property type="entry name" value="KETIMINE REDUCTASE MU-CRYSTALLIN"/>
    <property type="match status" value="1"/>
</dbReference>
<dbReference type="InterPro" id="IPR036291">
    <property type="entry name" value="NAD(P)-bd_dom_sf"/>
</dbReference>
<dbReference type="Proteomes" id="UP001271780">
    <property type="component" value="Unassembled WGS sequence"/>
</dbReference>
<evidence type="ECO:0000313" key="2">
    <source>
        <dbReference type="EMBL" id="MDX8476722.1"/>
    </source>
</evidence>
<dbReference type="SUPFAM" id="SSF51735">
    <property type="entry name" value="NAD(P)-binding Rossmann-fold domains"/>
    <property type="match status" value="1"/>
</dbReference>
<reference evidence="2 3" key="1">
    <citation type="submission" date="2023-08" db="EMBL/GenBank/DDBJ databases">
        <title>Implementing the SeqCode for naming new Mesorhizobium species isolated from Vachellia karroo root nodules.</title>
        <authorList>
            <person name="Van Lill M."/>
        </authorList>
    </citation>
    <scope>NUCLEOTIDE SEQUENCE [LARGE SCALE GENOMIC DNA]</scope>
    <source>
        <strain evidence="2 3">VK23A</strain>
    </source>
</reference>
<dbReference type="InterPro" id="IPR023401">
    <property type="entry name" value="ODC_N"/>
</dbReference>
<dbReference type="Gene3D" id="3.40.50.720">
    <property type="entry name" value="NAD(P)-binding Rossmann-like Domain"/>
    <property type="match status" value="1"/>
</dbReference>
<name>A0ABU4XST4_9HYPH</name>
<dbReference type="InterPro" id="IPR036343">
    <property type="entry name" value="GluRdtase_N_sf"/>
</dbReference>
<dbReference type="Gene3D" id="3.30.460.30">
    <property type="entry name" value="Glutamyl-tRNA reductase, N-terminal domain"/>
    <property type="match status" value="1"/>
</dbReference>
<evidence type="ECO:0000313" key="3">
    <source>
        <dbReference type="Proteomes" id="UP001271780"/>
    </source>
</evidence>
<protein>
    <recommendedName>
        <fullName evidence="4">Glutamyl-tRNA reductase</fullName>
    </recommendedName>
</protein>
<dbReference type="EMBL" id="JAVIIZ010000041">
    <property type="protein sequence ID" value="MDX8476722.1"/>
    <property type="molecule type" value="Genomic_DNA"/>
</dbReference>
<evidence type="ECO:0008006" key="4">
    <source>
        <dbReference type="Google" id="ProtNLM"/>
    </source>
</evidence>
<proteinExistence type="inferred from homology"/>
<dbReference type="SUPFAM" id="SSF69742">
    <property type="entry name" value="Glutamyl tRNA-reductase catalytic, N-terminal domain"/>
    <property type="match status" value="1"/>
</dbReference>
<dbReference type="Gene3D" id="3.30.1780.10">
    <property type="entry name" value="ornithine cyclodeaminase, domain 1"/>
    <property type="match status" value="1"/>
</dbReference>
<sequence>MNELLGLYCDHSMVEPAAIAQRSAKVKPLAADLKRYGILMVATCARIEIYGDEPALKNVTSTVFSNLAHGRIEGRSAIAQRLAEIASAAHSQILGESYISDQLEKAIEPIDPNFPIFQFARSAIAVGRAARERQRFVATFDYDQIVRDIIAARFANEEVPDRLYIIGAGMLGRGLIRSGVGKQFRSTVVVTRNPKNLRRRLRRSIDTELALMRPAEIGYAREPRSIVVIGTADVNDEYKTTLQNALLRLEPRVILDLSSIPVLSEAASSKLNCVTMYDKEFLRYIEQNNIGLAPKLPLLLSDIYELIQSSKIYSSHADKLALQQHTPIRRRNTRSLIPTFDNPNQALDYSSSADLSPKRGGHMEAPLRWLSRNDVAQTNLPFTLALDIVERTLRDHGEGAFENPPKIGIHPGRDSCIHAMAGWLPRQRRAGLKWIACYSSNPKIGLPNITGLLVLNDPDTGLPVCVMDAAYLTAIRTAAASAITSKYLSPPHVNRIAIIGAGIQGLHHVEMLSLIHPTAEFQVVDIDENAVTRLAEQTHSKATITRVKEAEAAIRTADVVVTATSRLEDVAFQFEWVKRGSLAMPVHVLGWSEDITTASDLLLADDVGQFKNYIAATGCPYSDISRVRGSVSDVIAGRIAGRVRIADRIAAFNLGLAIHDVAIGSAILNIAEQHGLGTVVSY</sequence>
<dbReference type="PANTHER" id="PTHR13812">
    <property type="entry name" value="KETIMINE REDUCTASE MU-CRYSTALLIN"/>
    <property type="match status" value="1"/>
</dbReference>
<dbReference type="Pfam" id="PF02423">
    <property type="entry name" value="OCD_Mu_crystall"/>
    <property type="match status" value="1"/>
</dbReference>
<evidence type="ECO:0000256" key="1">
    <source>
        <dbReference type="ARBA" id="ARBA00008903"/>
    </source>
</evidence>
<dbReference type="InterPro" id="IPR003462">
    <property type="entry name" value="ODC_Mu_crystall"/>
</dbReference>
<organism evidence="2 3">
    <name type="scientific">Mesorhizobium dulcispinae</name>
    <dbReference type="NCBI Taxonomy" id="3072316"/>
    <lineage>
        <taxon>Bacteria</taxon>
        <taxon>Pseudomonadati</taxon>
        <taxon>Pseudomonadota</taxon>
        <taxon>Alphaproteobacteria</taxon>
        <taxon>Hyphomicrobiales</taxon>
        <taxon>Phyllobacteriaceae</taxon>
        <taxon>Mesorhizobium</taxon>
    </lineage>
</organism>
<comment type="similarity">
    <text evidence="1">Belongs to the ornithine cyclodeaminase/mu-crystallin family.</text>
</comment>